<evidence type="ECO:0000313" key="2">
    <source>
        <dbReference type="Proteomes" id="UP000231366"/>
    </source>
</evidence>
<name>A0A2M8AU62_9BACT</name>
<dbReference type="InterPro" id="IPR017642">
    <property type="entry name" value="DNA_S_mod_DndB"/>
</dbReference>
<protein>
    <recommendedName>
        <fullName evidence="3">DGQHR domain-containing protein</fullName>
    </recommendedName>
</protein>
<dbReference type="CDD" id="cd16413">
    <property type="entry name" value="DGQHR_domain"/>
    <property type="match status" value="1"/>
</dbReference>
<dbReference type="NCBIfam" id="TIGR03187">
    <property type="entry name" value="DGQHR"/>
    <property type="match status" value="1"/>
</dbReference>
<evidence type="ECO:0000313" key="1">
    <source>
        <dbReference type="EMBL" id="PJB29750.1"/>
    </source>
</evidence>
<organism evidence="1 2">
    <name type="scientific">Candidatus Desantisbacteria bacterium CG_4_9_14_3_um_filter_40_11</name>
    <dbReference type="NCBI Taxonomy" id="1974546"/>
    <lineage>
        <taxon>Bacteria</taxon>
        <taxon>Candidatus Desantisiibacteriota</taxon>
    </lineage>
</organism>
<dbReference type="Proteomes" id="UP000231366">
    <property type="component" value="Unassembled WGS sequence"/>
</dbReference>
<gene>
    <name evidence="1" type="ORF">CO110_04125</name>
</gene>
<sequence>MSSNKLEFLPRIPAFKVEQGDFTFYVFHLSAKTLLSIAYTSERTQFNRTGIQRGLRKDRLRDIGTYIKGEKSGPPILPNTIIISLSNDSFFRDGHMHIANQLHGEAFILDGQHRLWAFDEKWCGDIDLELVVSAFIDLQDKDKANIFRTINGEQRKINPSLVYDLIPMLRGEDWVKFEDQRAHDLVEELNTHQDSPWKDQISMVGGGGQIISLSSFMTAIKKLLKKGHIFDSDDPDFFEASIQFELLLLFFKSLADIYSMEWNNKKFLLCKYVGVSATLNFLEMIIKVLREGNHALTDKDGLIMTKKMISLYLKKLSEYRFSAEEAKKKGLSYVGEGGITQLTSRIRKIVFEGEI</sequence>
<accession>A0A2M8AU62</accession>
<dbReference type="EMBL" id="PFUI01000107">
    <property type="protein sequence ID" value="PJB29750.1"/>
    <property type="molecule type" value="Genomic_DNA"/>
</dbReference>
<dbReference type="InterPro" id="IPR017601">
    <property type="entry name" value="DGQHR-contain_dom"/>
</dbReference>
<proteinExistence type="predicted"/>
<reference evidence="2" key="1">
    <citation type="submission" date="2017-09" db="EMBL/GenBank/DDBJ databases">
        <title>Depth-based differentiation of microbial function through sediment-hosted aquifers and enrichment of novel symbionts in the deep terrestrial subsurface.</title>
        <authorList>
            <person name="Probst A.J."/>
            <person name="Ladd B."/>
            <person name="Jarett J.K."/>
            <person name="Geller-Mcgrath D.E."/>
            <person name="Sieber C.M.K."/>
            <person name="Emerson J.B."/>
            <person name="Anantharaman K."/>
            <person name="Thomas B.C."/>
            <person name="Malmstrom R."/>
            <person name="Stieglmeier M."/>
            <person name="Klingl A."/>
            <person name="Woyke T."/>
            <person name="Ryan C.M."/>
            <person name="Banfield J.F."/>
        </authorList>
    </citation>
    <scope>NUCLEOTIDE SEQUENCE [LARGE SCALE GENOMIC DNA]</scope>
</reference>
<comment type="caution">
    <text evidence="1">The sequence shown here is derived from an EMBL/GenBank/DDBJ whole genome shotgun (WGS) entry which is preliminary data.</text>
</comment>
<dbReference type="Pfam" id="PF14072">
    <property type="entry name" value="DndB"/>
    <property type="match status" value="1"/>
</dbReference>
<dbReference type="AlphaFoldDB" id="A0A2M8AU62"/>
<evidence type="ECO:0008006" key="3">
    <source>
        <dbReference type="Google" id="ProtNLM"/>
    </source>
</evidence>